<dbReference type="RefSeq" id="WP_305161503.1">
    <property type="nucleotide sequence ID" value="NZ_JAUUTP010000022.1"/>
</dbReference>
<evidence type="ECO:0000313" key="2">
    <source>
        <dbReference type="Proteomes" id="UP001178277"/>
    </source>
</evidence>
<accession>A0AA90NW29</accession>
<reference evidence="1" key="1">
    <citation type="submission" date="2023-07" db="EMBL/GenBank/DDBJ databases">
        <title>Murine gut Bacillus species.</title>
        <authorList>
            <person name="Gutman E."/>
            <person name="Hashuel R."/>
            <person name="Litvak Y."/>
        </authorList>
    </citation>
    <scope>NUCLEOTIDE SEQUENCE</scope>
    <source>
        <strain evidence="1">RU283</strain>
    </source>
</reference>
<gene>
    <name evidence="1" type="ORF">Q8G35_18580</name>
</gene>
<dbReference type="AlphaFoldDB" id="A0AA90NW29"/>
<organism evidence="1 2">
    <name type="scientific">Peribacillus simplex</name>
    <dbReference type="NCBI Taxonomy" id="1478"/>
    <lineage>
        <taxon>Bacteria</taxon>
        <taxon>Bacillati</taxon>
        <taxon>Bacillota</taxon>
        <taxon>Bacilli</taxon>
        <taxon>Bacillales</taxon>
        <taxon>Bacillaceae</taxon>
        <taxon>Peribacillus</taxon>
    </lineage>
</organism>
<evidence type="ECO:0000313" key="1">
    <source>
        <dbReference type="EMBL" id="MDP1420333.1"/>
    </source>
</evidence>
<comment type="caution">
    <text evidence="1">The sequence shown here is derived from an EMBL/GenBank/DDBJ whole genome shotgun (WGS) entry which is preliminary data.</text>
</comment>
<proteinExistence type="predicted"/>
<dbReference type="Proteomes" id="UP001178277">
    <property type="component" value="Unassembled WGS sequence"/>
</dbReference>
<name>A0AA90NW29_9BACI</name>
<protein>
    <recommendedName>
        <fullName evidence="3">Nucleotidyltransferase</fullName>
    </recommendedName>
</protein>
<evidence type="ECO:0008006" key="3">
    <source>
        <dbReference type="Google" id="ProtNLM"/>
    </source>
</evidence>
<sequence length="160" mass="18838">MTRELYLYKEFISVSRILNQQLDIVPVLYGSLGLGKVTKVDFSPQDIDILVPLTFLEEKWKIFKHTMEQSDYTMVDLNEHEFIKNDIKIGFAFTEDLLEFADVDYKNLNVFQDNGAKYHLLTISDYLKVYNKSLQDGYRRTKNNNKDLNKLEILNNLVQD</sequence>
<dbReference type="EMBL" id="JAUUTP010000022">
    <property type="protein sequence ID" value="MDP1420333.1"/>
    <property type="molecule type" value="Genomic_DNA"/>
</dbReference>